<evidence type="ECO:0000256" key="8">
    <source>
        <dbReference type="PIRSR" id="PIRSR001100-1"/>
    </source>
</evidence>
<dbReference type="SUPFAM" id="SSF51989">
    <property type="entry name" value="Glycosyl hydrolases family 6, cellulases"/>
    <property type="match status" value="1"/>
</dbReference>
<keyword evidence="6 11" id="KW-0326">Glycosidase</keyword>
<accession>A0A1M6PAG8</accession>
<dbReference type="InterPro" id="IPR036434">
    <property type="entry name" value="Beta_cellobiohydrolase_sf"/>
</dbReference>
<dbReference type="OrthoDB" id="309899at2"/>
<keyword evidence="4" id="KW-1015">Disulfide bond</keyword>
<sequence length="330" mass="33746">MITDRARVCEPAIVLPQLVALLAATALAAAPAPAAVPCATGLVCPDHLYVDPEGAAPDQVREHRAQGREAEAAALERIAGQPQPLWVGGSADDVADAVVPYLERARAAGARPLLVGYSIPGRDCGAGYSGGGVSDGAAYRAWASAFAEALRGSGAIVVLEPDAIPHALQGSCDRDADERFALLADATAKLADAGAAVYIDAGHPSFTGDVEATADALRSSGVDRAAGFSLNVSYFASTEANVEYGTAISALLGGTHFVIDTSRNGAPDEPDGWCNPPGRRIGEPPTLDPGIPLVDALLWIKRPGESDGDCGGAPPAGQWYEEYALGLVGL</sequence>
<dbReference type="PANTHER" id="PTHR34876:SF4">
    <property type="entry name" value="1,4-BETA-D-GLUCAN CELLOBIOHYDROLASE C-RELATED"/>
    <property type="match status" value="1"/>
</dbReference>
<dbReference type="STRING" id="1848.SAMN05443637_102147"/>
<keyword evidence="3 11" id="KW-0136">Cellulose degradation</keyword>
<feature type="binding site" evidence="9">
    <location>
        <position position="273"/>
    </location>
    <ligand>
        <name>substrate</name>
    </ligand>
</feature>
<feature type="binding site" evidence="9">
    <location>
        <position position="203"/>
    </location>
    <ligand>
        <name>substrate</name>
    </ligand>
</feature>
<dbReference type="PROSITE" id="PS00656">
    <property type="entry name" value="GLYCOSYL_HYDROL_F6_2"/>
    <property type="match status" value="1"/>
</dbReference>
<keyword evidence="2 11" id="KW-0378">Hydrolase</keyword>
<dbReference type="PANTHER" id="PTHR34876">
    <property type="match status" value="1"/>
</dbReference>
<keyword evidence="13" id="KW-1185">Reference proteome</keyword>
<feature type="binding site" evidence="9">
    <location>
        <position position="301"/>
    </location>
    <ligand>
        <name>substrate</name>
    </ligand>
</feature>
<feature type="active site" description="Proton donor" evidence="8 10">
    <location>
        <position position="162"/>
    </location>
</feature>
<evidence type="ECO:0000256" key="11">
    <source>
        <dbReference type="RuleBase" id="RU361186"/>
    </source>
</evidence>
<evidence type="ECO:0000256" key="2">
    <source>
        <dbReference type="ARBA" id="ARBA00022801"/>
    </source>
</evidence>
<dbReference type="Pfam" id="PF01341">
    <property type="entry name" value="Glyco_hydro_6"/>
    <property type="match status" value="1"/>
</dbReference>
<evidence type="ECO:0000256" key="9">
    <source>
        <dbReference type="PIRSR" id="PIRSR001100-2"/>
    </source>
</evidence>
<evidence type="ECO:0000256" key="3">
    <source>
        <dbReference type="ARBA" id="ARBA00023001"/>
    </source>
</evidence>
<comment type="similarity">
    <text evidence="11">Belongs to the glycosyl hydrolase family 6.</text>
</comment>
<dbReference type="EMBL" id="FRAP01000002">
    <property type="protein sequence ID" value="SHK04945.1"/>
    <property type="molecule type" value="Genomic_DNA"/>
</dbReference>
<organism evidence="12 13">
    <name type="scientific">Pseudonocardia thermophila</name>
    <dbReference type="NCBI Taxonomy" id="1848"/>
    <lineage>
        <taxon>Bacteria</taxon>
        <taxon>Bacillati</taxon>
        <taxon>Actinomycetota</taxon>
        <taxon>Actinomycetes</taxon>
        <taxon>Pseudonocardiales</taxon>
        <taxon>Pseudonocardiaceae</taxon>
        <taxon>Pseudonocardia</taxon>
    </lineage>
</organism>
<evidence type="ECO:0000256" key="1">
    <source>
        <dbReference type="ARBA" id="ARBA00022729"/>
    </source>
</evidence>
<dbReference type="InterPro" id="IPR016288">
    <property type="entry name" value="Beta_cellobiohydrolase"/>
</dbReference>
<dbReference type="EC" id="3.2.1.-" evidence="11"/>
<dbReference type="GO" id="GO:0030245">
    <property type="term" value="P:cellulose catabolic process"/>
    <property type="evidence" value="ECO:0007669"/>
    <property type="project" value="UniProtKB-KW"/>
</dbReference>
<dbReference type="AlphaFoldDB" id="A0A1M6PAG8"/>
<feature type="binding site" evidence="9">
    <location>
        <position position="305"/>
    </location>
    <ligand>
        <name>substrate</name>
    </ligand>
</feature>
<evidence type="ECO:0000256" key="4">
    <source>
        <dbReference type="ARBA" id="ARBA00023157"/>
    </source>
</evidence>
<evidence type="ECO:0000256" key="7">
    <source>
        <dbReference type="ARBA" id="ARBA00023326"/>
    </source>
</evidence>
<reference evidence="12 13" key="1">
    <citation type="submission" date="2016-11" db="EMBL/GenBank/DDBJ databases">
        <authorList>
            <person name="Jaros S."/>
            <person name="Januszkiewicz K."/>
            <person name="Wedrychowicz H."/>
        </authorList>
    </citation>
    <scope>NUCLEOTIDE SEQUENCE [LARGE SCALE GENOMIC DNA]</scope>
    <source>
        <strain evidence="12 13">DSM 43832</strain>
    </source>
</reference>
<dbReference type="PRINTS" id="PR00733">
    <property type="entry name" value="GLHYDRLASE6"/>
</dbReference>
<keyword evidence="5 11" id="KW-0119">Carbohydrate metabolism</keyword>
<protein>
    <recommendedName>
        <fullName evidence="11">Glucanase</fullName>
        <ecNumber evidence="11">3.2.1.-</ecNumber>
    </recommendedName>
</protein>
<dbReference type="RefSeq" id="WP_073455536.1">
    <property type="nucleotide sequence ID" value="NZ_FRAP01000002.1"/>
</dbReference>
<dbReference type="InterPro" id="IPR001524">
    <property type="entry name" value="Glyco_hydro_6_CS"/>
</dbReference>
<feature type="active site" description="Proton acceptor" evidence="8">
    <location>
        <position position="307"/>
    </location>
</feature>
<evidence type="ECO:0000313" key="13">
    <source>
        <dbReference type="Proteomes" id="UP000184363"/>
    </source>
</evidence>
<evidence type="ECO:0000256" key="5">
    <source>
        <dbReference type="ARBA" id="ARBA00023277"/>
    </source>
</evidence>
<evidence type="ECO:0000256" key="10">
    <source>
        <dbReference type="PROSITE-ProRule" id="PRU10057"/>
    </source>
</evidence>
<evidence type="ECO:0000256" key="6">
    <source>
        <dbReference type="ARBA" id="ARBA00023295"/>
    </source>
</evidence>
<feature type="signal peptide" evidence="11">
    <location>
        <begin position="1"/>
        <end position="28"/>
    </location>
</feature>
<keyword evidence="7 11" id="KW-0624">Polysaccharide degradation</keyword>
<proteinExistence type="inferred from homology"/>
<name>A0A1M6PAG8_PSETH</name>
<dbReference type="GO" id="GO:0004553">
    <property type="term" value="F:hydrolase activity, hydrolyzing O-glycosyl compounds"/>
    <property type="evidence" value="ECO:0007669"/>
    <property type="project" value="InterPro"/>
</dbReference>
<gene>
    <name evidence="12" type="ORF">SAMN05443637_102147</name>
</gene>
<feature type="binding site" evidence="9">
    <location>
        <position position="86"/>
    </location>
    <ligand>
        <name>substrate</name>
    </ligand>
</feature>
<dbReference type="Gene3D" id="3.20.20.40">
    <property type="entry name" value="1, 4-beta cellobiohydrolase"/>
    <property type="match status" value="1"/>
</dbReference>
<dbReference type="PIRSF" id="PIRSF001100">
    <property type="entry name" value="Beta_cellobiohydrolase"/>
    <property type="match status" value="1"/>
</dbReference>
<keyword evidence="1 11" id="KW-0732">Signal</keyword>
<feature type="chain" id="PRO_5039746154" description="Glucanase" evidence="11">
    <location>
        <begin position="29"/>
        <end position="330"/>
    </location>
</feature>
<evidence type="ECO:0000313" key="12">
    <source>
        <dbReference type="EMBL" id="SHK04945.1"/>
    </source>
</evidence>
<dbReference type="Proteomes" id="UP000184363">
    <property type="component" value="Unassembled WGS sequence"/>
</dbReference>